<feature type="coiled-coil region" evidence="9">
    <location>
        <begin position="9"/>
        <end position="36"/>
    </location>
</feature>
<dbReference type="GO" id="GO:0004673">
    <property type="term" value="F:protein histidine kinase activity"/>
    <property type="evidence" value="ECO:0007669"/>
    <property type="project" value="UniProtKB-EC"/>
</dbReference>
<keyword evidence="7" id="KW-0067">ATP-binding</keyword>
<dbReference type="PANTHER" id="PTHR43065:SF10">
    <property type="entry name" value="PEROXIDE STRESS-ACTIVATED HISTIDINE KINASE MAK3"/>
    <property type="match status" value="1"/>
</dbReference>
<dbReference type="InterPro" id="IPR004358">
    <property type="entry name" value="Sig_transdc_His_kin-like_C"/>
</dbReference>
<dbReference type="GO" id="GO:0000160">
    <property type="term" value="P:phosphorelay signal transduction system"/>
    <property type="evidence" value="ECO:0007669"/>
    <property type="project" value="UniProtKB-KW"/>
</dbReference>
<dbReference type="Pfam" id="PF02518">
    <property type="entry name" value="HATPase_c"/>
    <property type="match status" value="1"/>
</dbReference>
<evidence type="ECO:0000313" key="11">
    <source>
        <dbReference type="EMBL" id="MBB5021515.1"/>
    </source>
</evidence>
<dbReference type="RefSeq" id="WP_183730356.1">
    <property type="nucleotide sequence ID" value="NZ_JACHID010000004.1"/>
</dbReference>
<evidence type="ECO:0000256" key="2">
    <source>
        <dbReference type="ARBA" id="ARBA00012438"/>
    </source>
</evidence>
<keyword evidence="4" id="KW-0808">Transferase</keyword>
<organism evidence="11 12">
    <name type="scientific">Desulfurispira natronophila</name>
    <dbReference type="NCBI Taxonomy" id="682562"/>
    <lineage>
        <taxon>Bacteria</taxon>
        <taxon>Pseudomonadati</taxon>
        <taxon>Chrysiogenota</taxon>
        <taxon>Chrysiogenia</taxon>
        <taxon>Chrysiogenales</taxon>
        <taxon>Chrysiogenaceae</taxon>
        <taxon>Desulfurispira</taxon>
    </lineage>
</organism>
<keyword evidence="6 11" id="KW-0418">Kinase</keyword>
<protein>
    <recommendedName>
        <fullName evidence="2">histidine kinase</fullName>
        <ecNumber evidence="2">2.7.13.3</ecNumber>
    </recommendedName>
</protein>
<keyword evidence="5" id="KW-0547">Nucleotide-binding</keyword>
<dbReference type="Proteomes" id="UP000528322">
    <property type="component" value="Unassembled WGS sequence"/>
</dbReference>
<evidence type="ECO:0000256" key="8">
    <source>
        <dbReference type="ARBA" id="ARBA00023012"/>
    </source>
</evidence>
<dbReference type="EMBL" id="JACHID010000004">
    <property type="protein sequence ID" value="MBB5021515.1"/>
    <property type="molecule type" value="Genomic_DNA"/>
</dbReference>
<dbReference type="SUPFAM" id="SSF55874">
    <property type="entry name" value="ATPase domain of HSP90 chaperone/DNA topoisomerase II/histidine kinase"/>
    <property type="match status" value="1"/>
</dbReference>
<dbReference type="PANTHER" id="PTHR43065">
    <property type="entry name" value="SENSOR HISTIDINE KINASE"/>
    <property type="match status" value="1"/>
</dbReference>
<comment type="catalytic activity">
    <reaction evidence="1">
        <text>ATP + protein L-histidine = ADP + protein N-phospho-L-histidine.</text>
        <dbReference type="EC" id="2.7.13.3"/>
    </reaction>
</comment>
<evidence type="ECO:0000313" key="12">
    <source>
        <dbReference type="Proteomes" id="UP000528322"/>
    </source>
</evidence>
<dbReference type="InterPro" id="IPR003594">
    <property type="entry name" value="HATPase_dom"/>
</dbReference>
<evidence type="ECO:0000256" key="4">
    <source>
        <dbReference type="ARBA" id="ARBA00022679"/>
    </source>
</evidence>
<proteinExistence type="predicted"/>
<accession>A0A7W7Y3Q3</accession>
<dbReference type="CDD" id="cd00075">
    <property type="entry name" value="HATPase"/>
    <property type="match status" value="1"/>
</dbReference>
<feature type="domain" description="Histidine kinase" evidence="10">
    <location>
        <begin position="45"/>
        <end position="261"/>
    </location>
</feature>
<sequence length="271" mass="29950">MKTSLSPAQVELERSVDELKKENEALQIAVRQQSKLASVGMLSAAIAHQWLQPLSALTVAAQELNCMCDMETDHSPCTRECAQRLMEYLRFMTETMESFREFSSAYQFRADFCVFEAVSFVVKLLKGSLIQRKIQVDMDIPRPLIWNGYANEFKHVVMILLSNAMDACAESGKPERHICISVQCCRDSICLACCDNGVGIPEQLLPDRLFDLFVSTKGDRGTGLGLNLARRIVHERMFGAISAENSSDGGACISVRFPRVLPQAAGGCAAS</sequence>
<evidence type="ECO:0000256" key="5">
    <source>
        <dbReference type="ARBA" id="ARBA00022741"/>
    </source>
</evidence>
<evidence type="ECO:0000259" key="10">
    <source>
        <dbReference type="PROSITE" id="PS50109"/>
    </source>
</evidence>
<dbReference type="InterPro" id="IPR005467">
    <property type="entry name" value="His_kinase_dom"/>
</dbReference>
<evidence type="ECO:0000256" key="6">
    <source>
        <dbReference type="ARBA" id="ARBA00022777"/>
    </source>
</evidence>
<dbReference type="SMART" id="SM00387">
    <property type="entry name" value="HATPase_c"/>
    <property type="match status" value="1"/>
</dbReference>
<name>A0A7W7Y3Q3_9BACT</name>
<dbReference type="PROSITE" id="PS50109">
    <property type="entry name" value="HIS_KIN"/>
    <property type="match status" value="1"/>
</dbReference>
<evidence type="ECO:0000256" key="1">
    <source>
        <dbReference type="ARBA" id="ARBA00000085"/>
    </source>
</evidence>
<evidence type="ECO:0000256" key="7">
    <source>
        <dbReference type="ARBA" id="ARBA00022840"/>
    </source>
</evidence>
<gene>
    <name evidence="11" type="ORF">HNR37_000827</name>
</gene>
<dbReference type="GO" id="GO:0005524">
    <property type="term" value="F:ATP binding"/>
    <property type="evidence" value="ECO:0007669"/>
    <property type="project" value="UniProtKB-KW"/>
</dbReference>
<dbReference type="Gene3D" id="3.30.565.10">
    <property type="entry name" value="Histidine kinase-like ATPase, C-terminal domain"/>
    <property type="match status" value="1"/>
</dbReference>
<keyword evidence="12" id="KW-1185">Reference proteome</keyword>
<dbReference type="PRINTS" id="PR00344">
    <property type="entry name" value="BCTRLSENSOR"/>
</dbReference>
<dbReference type="AlphaFoldDB" id="A0A7W7Y3Q3"/>
<keyword evidence="8" id="KW-0902">Two-component regulatory system</keyword>
<comment type="caution">
    <text evidence="11">The sequence shown here is derived from an EMBL/GenBank/DDBJ whole genome shotgun (WGS) entry which is preliminary data.</text>
</comment>
<dbReference type="EC" id="2.7.13.3" evidence="2"/>
<evidence type="ECO:0000256" key="3">
    <source>
        <dbReference type="ARBA" id="ARBA00022553"/>
    </source>
</evidence>
<reference evidence="11 12" key="1">
    <citation type="submission" date="2020-08" db="EMBL/GenBank/DDBJ databases">
        <title>Genomic Encyclopedia of Type Strains, Phase IV (KMG-IV): sequencing the most valuable type-strain genomes for metagenomic binning, comparative biology and taxonomic classification.</title>
        <authorList>
            <person name="Goeker M."/>
        </authorList>
    </citation>
    <scope>NUCLEOTIDE SEQUENCE [LARGE SCALE GENOMIC DNA]</scope>
    <source>
        <strain evidence="11 12">DSM 22071</strain>
    </source>
</reference>
<keyword evidence="3" id="KW-0597">Phosphoprotein</keyword>
<dbReference type="InterPro" id="IPR036890">
    <property type="entry name" value="HATPase_C_sf"/>
</dbReference>
<evidence type="ECO:0000256" key="9">
    <source>
        <dbReference type="SAM" id="Coils"/>
    </source>
</evidence>
<dbReference type="Gene3D" id="1.10.287.130">
    <property type="match status" value="1"/>
</dbReference>
<keyword evidence="9" id="KW-0175">Coiled coil</keyword>